<dbReference type="SUPFAM" id="SSF52833">
    <property type="entry name" value="Thioredoxin-like"/>
    <property type="match status" value="1"/>
</dbReference>
<protein>
    <submittedName>
        <fullName evidence="3">Thioredoxin-like protein</fullName>
    </submittedName>
</protein>
<feature type="domain" description="Phenol hydroxylase-like C-terminal dimerisation" evidence="2">
    <location>
        <begin position="94"/>
        <end position="280"/>
    </location>
</feature>
<dbReference type="STRING" id="1448318.A0A319F040"/>
<name>A0A319F040_ASPSB</name>
<dbReference type="InterPro" id="IPR038220">
    <property type="entry name" value="PHOX_C_sf"/>
</dbReference>
<dbReference type="EMBL" id="KZ826335">
    <property type="protein sequence ID" value="PYI08299.1"/>
    <property type="molecule type" value="Genomic_DNA"/>
</dbReference>
<dbReference type="InterPro" id="IPR036249">
    <property type="entry name" value="Thioredoxin-like_sf"/>
</dbReference>
<proteinExistence type="predicted"/>
<sequence>MPSNEPNTYSVGPALESKTPANPGYQLPTELHWVNWSWRRCLVYCAIGLLIGVGEELPRLDTELGETYEHDKTTTEGVERVHGQYDNFMTGVRIAYGSNALISGKSEKGSVAPNIKVGVRLASYAQADGMCLQLSDRLTSNGAWRSSIFPNDLHQCRNQNRLSSFAGKFNKQPHLSYLHTDLKSDRCCLKTILVYSRSRTSINLLNHPDIFHPFDDTCGWDYSRVFADDGSYGADLGHAYDGYGIRTELGALVLCRPDRHVAWIGSLEEVEALDEYFARISRCN</sequence>
<dbReference type="VEuPathDB" id="FungiDB:BO78DRAFT_416748"/>
<evidence type="ECO:0000313" key="3">
    <source>
        <dbReference type="EMBL" id="PYI08299.1"/>
    </source>
</evidence>
<dbReference type="OrthoDB" id="1716816at2759"/>
<reference evidence="3 4" key="1">
    <citation type="submission" date="2018-02" db="EMBL/GenBank/DDBJ databases">
        <title>The genomes of Aspergillus section Nigri reveals drivers in fungal speciation.</title>
        <authorList>
            <consortium name="DOE Joint Genome Institute"/>
            <person name="Vesth T.C."/>
            <person name="Nybo J."/>
            <person name="Theobald S."/>
            <person name="Brandl J."/>
            <person name="Frisvad J.C."/>
            <person name="Nielsen K.F."/>
            <person name="Lyhne E.K."/>
            <person name="Kogle M.E."/>
            <person name="Kuo A."/>
            <person name="Riley R."/>
            <person name="Clum A."/>
            <person name="Nolan M."/>
            <person name="Lipzen A."/>
            <person name="Salamov A."/>
            <person name="Henrissat B."/>
            <person name="Wiebenga A."/>
            <person name="De vries R.P."/>
            <person name="Grigoriev I.V."/>
            <person name="Mortensen U.H."/>
            <person name="Andersen M.R."/>
            <person name="Baker S.E."/>
        </authorList>
    </citation>
    <scope>NUCLEOTIDE SEQUENCE [LARGE SCALE GENOMIC DNA]</scope>
    <source>
        <strain evidence="3 4">CBS 121057</strain>
    </source>
</reference>
<dbReference type="CDD" id="cd02979">
    <property type="entry name" value="PHOX_C"/>
    <property type="match status" value="1"/>
</dbReference>
<accession>A0A319F040</accession>
<dbReference type="GO" id="GO:0016491">
    <property type="term" value="F:oxidoreductase activity"/>
    <property type="evidence" value="ECO:0007669"/>
    <property type="project" value="UniProtKB-KW"/>
</dbReference>
<keyword evidence="1" id="KW-0560">Oxidoreductase</keyword>
<evidence type="ECO:0000256" key="1">
    <source>
        <dbReference type="ARBA" id="ARBA00023002"/>
    </source>
</evidence>
<keyword evidence="4" id="KW-1185">Reference proteome</keyword>
<dbReference type="AlphaFoldDB" id="A0A319F040"/>
<dbReference type="InterPro" id="IPR012941">
    <property type="entry name" value="Phe_hydrox_C_dim_dom"/>
</dbReference>
<organism evidence="3 4">
    <name type="scientific">Aspergillus sclerotiicarbonarius (strain CBS 121057 / IBT 28362)</name>
    <dbReference type="NCBI Taxonomy" id="1448318"/>
    <lineage>
        <taxon>Eukaryota</taxon>
        <taxon>Fungi</taxon>
        <taxon>Dikarya</taxon>
        <taxon>Ascomycota</taxon>
        <taxon>Pezizomycotina</taxon>
        <taxon>Eurotiomycetes</taxon>
        <taxon>Eurotiomycetidae</taxon>
        <taxon>Eurotiales</taxon>
        <taxon>Aspergillaceae</taxon>
        <taxon>Aspergillus</taxon>
        <taxon>Aspergillus subgen. Circumdati</taxon>
    </lineage>
</organism>
<evidence type="ECO:0000259" key="2">
    <source>
        <dbReference type="Pfam" id="PF07976"/>
    </source>
</evidence>
<dbReference type="Pfam" id="PF07976">
    <property type="entry name" value="Phe_hydrox_dim"/>
    <property type="match status" value="1"/>
</dbReference>
<gene>
    <name evidence="3" type="ORF">BO78DRAFT_416748</name>
</gene>
<dbReference type="Proteomes" id="UP000248423">
    <property type="component" value="Unassembled WGS sequence"/>
</dbReference>
<dbReference type="Gene3D" id="3.40.30.20">
    <property type="match status" value="1"/>
</dbReference>
<evidence type="ECO:0000313" key="4">
    <source>
        <dbReference type="Proteomes" id="UP000248423"/>
    </source>
</evidence>